<dbReference type="GO" id="GO:0006270">
    <property type="term" value="P:DNA replication initiation"/>
    <property type="evidence" value="ECO:0007669"/>
    <property type="project" value="InterPro"/>
</dbReference>
<dbReference type="Pfam" id="PF02724">
    <property type="entry name" value="CDC45"/>
    <property type="match status" value="1"/>
</dbReference>
<evidence type="ECO:0000256" key="2">
    <source>
        <dbReference type="ARBA" id="ARBA00010727"/>
    </source>
</evidence>
<keyword evidence="4" id="KW-0539">Nucleus</keyword>
<name>A0A9W8LW37_9FUNG</name>
<dbReference type="GO" id="GO:0031261">
    <property type="term" value="C:DNA replication preinitiation complex"/>
    <property type="evidence" value="ECO:0007669"/>
    <property type="project" value="TreeGrafter"/>
</dbReference>
<dbReference type="PANTHER" id="PTHR10507:SF0">
    <property type="entry name" value="CELL DIVISION CONTROL PROTEIN 45 HOMOLOG"/>
    <property type="match status" value="1"/>
</dbReference>
<feature type="non-terminal residue" evidence="6">
    <location>
        <position position="362"/>
    </location>
</feature>
<gene>
    <name evidence="6" type="primary">CDC45_2</name>
    <name evidence="6" type="ORF">IWW36_006020</name>
</gene>
<evidence type="ECO:0000256" key="3">
    <source>
        <dbReference type="ARBA" id="ARBA00022705"/>
    </source>
</evidence>
<dbReference type="Proteomes" id="UP001139887">
    <property type="component" value="Unassembled WGS sequence"/>
</dbReference>
<dbReference type="GO" id="GO:0003697">
    <property type="term" value="F:single-stranded DNA binding"/>
    <property type="evidence" value="ECO:0007669"/>
    <property type="project" value="TreeGrafter"/>
</dbReference>
<keyword evidence="3" id="KW-0235">DNA replication</keyword>
<dbReference type="EMBL" id="JANBUW010001903">
    <property type="protein sequence ID" value="KAJ2842132.1"/>
    <property type="molecule type" value="Genomic_DNA"/>
</dbReference>
<comment type="subcellular location">
    <subcellularLocation>
        <location evidence="1">Nucleus</location>
    </subcellularLocation>
</comment>
<dbReference type="InterPro" id="IPR003874">
    <property type="entry name" value="CDC45"/>
</dbReference>
<comment type="similarity">
    <text evidence="2">Belongs to the CDC45 family.</text>
</comment>
<dbReference type="AlphaFoldDB" id="A0A9W8LW37"/>
<dbReference type="GO" id="GO:0003743">
    <property type="term" value="F:translation initiation factor activity"/>
    <property type="evidence" value="ECO:0007669"/>
    <property type="project" value="UniProtKB-KW"/>
</dbReference>
<dbReference type="PANTHER" id="PTHR10507">
    <property type="entry name" value="CDC45-RELATED PROTEIN"/>
    <property type="match status" value="1"/>
</dbReference>
<reference evidence="6" key="1">
    <citation type="submission" date="2022-07" db="EMBL/GenBank/DDBJ databases">
        <title>Phylogenomic reconstructions and comparative analyses of Kickxellomycotina fungi.</title>
        <authorList>
            <person name="Reynolds N.K."/>
            <person name="Stajich J.E."/>
            <person name="Barry K."/>
            <person name="Grigoriev I.V."/>
            <person name="Crous P."/>
            <person name="Smith M.E."/>
        </authorList>
    </citation>
    <scope>NUCLEOTIDE SEQUENCE</scope>
    <source>
        <strain evidence="6">NRRL 1566</strain>
    </source>
</reference>
<keyword evidence="6" id="KW-0648">Protein biosynthesis</keyword>
<evidence type="ECO:0000256" key="5">
    <source>
        <dbReference type="ARBA" id="ARBA00023306"/>
    </source>
</evidence>
<dbReference type="OrthoDB" id="10258882at2759"/>
<dbReference type="GO" id="GO:0003682">
    <property type="term" value="F:chromatin binding"/>
    <property type="evidence" value="ECO:0007669"/>
    <property type="project" value="TreeGrafter"/>
</dbReference>
<keyword evidence="5" id="KW-0131">Cell cycle</keyword>
<accession>A0A9W8LW37</accession>
<evidence type="ECO:0000313" key="7">
    <source>
        <dbReference type="Proteomes" id="UP001139887"/>
    </source>
</evidence>
<keyword evidence="7" id="KW-1185">Reference proteome</keyword>
<evidence type="ECO:0000256" key="1">
    <source>
        <dbReference type="ARBA" id="ARBA00004123"/>
    </source>
</evidence>
<comment type="caution">
    <text evidence="6">The sequence shown here is derived from an EMBL/GenBank/DDBJ whole genome shotgun (WGS) entry which is preliminary data.</text>
</comment>
<dbReference type="GO" id="GO:0003688">
    <property type="term" value="F:DNA replication origin binding"/>
    <property type="evidence" value="ECO:0007669"/>
    <property type="project" value="TreeGrafter"/>
</dbReference>
<proteinExistence type="inferred from homology"/>
<keyword evidence="6" id="KW-0396">Initiation factor</keyword>
<dbReference type="GO" id="GO:0000727">
    <property type="term" value="P:double-strand break repair via break-induced replication"/>
    <property type="evidence" value="ECO:0007669"/>
    <property type="project" value="TreeGrafter"/>
</dbReference>
<evidence type="ECO:0000313" key="6">
    <source>
        <dbReference type="EMBL" id="KAJ2842132.1"/>
    </source>
</evidence>
<evidence type="ECO:0000256" key="4">
    <source>
        <dbReference type="ARBA" id="ARBA00023242"/>
    </source>
</evidence>
<organism evidence="6 7">
    <name type="scientific">Coemansia brasiliensis</name>
    <dbReference type="NCBI Taxonomy" id="2650707"/>
    <lineage>
        <taxon>Eukaryota</taxon>
        <taxon>Fungi</taxon>
        <taxon>Fungi incertae sedis</taxon>
        <taxon>Zoopagomycota</taxon>
        <taxon>Kickxellomycotina</taxon>
        <taxon>Kickxellomycetes</taxon>
        <taxon>Kickxellales</taxon>
        <taxon>Kickxellaceae</taxon>
        <taxon>Coemansia</taxon>
    </lineage>
</organism>
<protein>
    <submittedName>
        <fullName evidence="6">DNA replication initiation factor cdc45</fullName>
    </submittedName>
</protein>
<sequence length="362" mass="40390">AAPASSSSQALLDSQLGIPGLEDNVPIRENEQFNPYLNEIPEEEDDAYLRARAGASTNAEAGLLTSSKSIEQTVTISESAELRFLLLRHWSLSKAMQFSPYVATRLATWSSKGRSRLDLLVAKLGLSRVEAQAPYLHLDPELKKQLYRKMSSIGPDYNMHDALYPGFVRDYGWRKSRVSASDMVLALLALLQKDTWAADFELHINTSGFFAAYDALSQFSMLRTGIQGAQHLQQLVVGQGLQMLERQAVKTLRTFRLAILGELENQLHIFGSPFALRQLALFLMQTLRERSKSAHARLPFIIAGPMPNDSDESQQQVGAEKLLVLGITPLDYPLVRPHVDAPFNRSSFAGESRNHFGMVFEQ</sequence>
<dbReference type="GO" id="GO:1902977">
    <property type="term" value="P:mitotic DNA replication preinitiation complex assembly"/>
    <property type="evidence" value="ECO:0007669"/>
    <property type="project" value="TreeGrafter"/>
</dbReference>
<feature type="non-terminal residue" evidence="6">
    <location>
        <position position="1"/>
    </location>
</feature>